<proteinExistence type="predicted"/>
<evidence type="ECO:0000313" key="2">
    <source>
        <dbReference type="Proteomes" id="UP000035642"/>
    </source>
</evidence>
<evidence type="ECO:0000256" key="1">
    <source>
        <dbReference type="SAM" id="MobiDB-lite"/>
    </source>
</evidence>
<keyword evidence="2" id="KW-1185">Reference proteome</keyword>
<reference evidence="3" key="2">
    <citation type="submission" date="2017-02" db="UniProtKB">
        <authorList>
            <consortium name="WormBaseParasite"/>
        </authorList>
    </citation>
    <scope>IDENTIFICATION</scope>
</reference>
<protein>
    <submittedName>
        <fullName evidence="3">ULP_PROTEASE domain-containing protein</fullName>
    </submittedName>
</protein>
<feature type="compositionally biased region" description="Polar residues" evidence="1">
    <location>
        <begin position="313"/>
        <end position="333"/>
    </location>
</feature>
<reference evidence="2" key="1">
    <citation type="submission" date="2012-09" db="EMBL/GenBank/DDBJ databases">
        <authorList>
            <person name="Martin A.A."/>
        </authorList>
    </citation>
    <scope>NUCLEOTIDE SEQUENCE</scope>
</reference>
<dbReference type="AlphaFoldDB" id="A0A0K0CTL8"/>
<name>A0A0K0CTL8_ANGCA</name>
<feature type="region of interest" description="Disordered" evidence="1">
    <location>
        <begin position="261"/>
        <end position="291"/>
    </location>
</feature>
<dbReference type="WBParaSite" id="ACAC_0000044701-mRNA-1">
    <property type="protein sequence ID" value="ACAC_0000044701-mRNA-1"/>
    <property type="gene ID" value="ACAC_0000044701"/>
</dbReference>
<organism evidence="2 3">
    <name type="scientific">Angiostrongylus cantonensis</name>
    <name type="common">Rat lungworm</name>
    <dbReference type="NCBI Taxonomy" id="6313"/>
    <lineage>
        <taxon>Eukaryota</taxon>
        <taxon>Metazoa</taxon>
        <taxon>Ecdysozoa</taxon>
        <taxon>Nematoda</taxon>
        <taxon>Chromadorea</taxon>
        <taxon>Rhabditida</taxon>
        <taxon>Rhabditina</taxon>
        <taxon>Rhabditomorpha</taxon>
        <taxon>Strongyloidea</taxon>
        <taxon>Metastrongylidae</taxon>
        <taxon>Angiostrongylus</taxon>
    </lineage>
</organism>
<feature type="region of interest" description="Disordered" evidence="1">
    <location>
        <begin position="311"/>
        <end position="355"/>
    </location>
</feature>
<dbReference type="Proteomes" id="UP000035642">
    <property type="component" value="Unassembled WGS sequence"/>
</dbReference>
<sequence length="564" mass="64192">MIVDEDDLVKEIAESVSIIRDAGGIFERKNDVFTKVMGKRPMENGESSALKAIEDAVHEEKPSRVYIIKEHSDFMKSALEDEINDDIVVVDECSDGDELDTPTSEEHELSKKRRNYKRKIVRIPKEVFDYMARIEGDGVVRLNITQLFVFLTNELARKSIHVDANTWDSTDKVPILDVSVPPTAKLNPTLIVELFLSNFDNDPVHREAQETRLKSILEHRQSHIHTVLRKPRPQANETAVTKILSVDLQVDKNLAKRQLWRDKKGEERKERNEGKSVNHLHEKTEKGNKEKSLGISELRQKRLAVHDALSAAEESSTVAKQSRLDSSNSTYPKPNTKIFPNRRDELTPHSRAGGIQDRRYRGKTSILSSYTTRSGFVLGGDKDRKQTFYRPYSSSLTASNTSRNATGRQFASVYYQHDGRNRQQRYSSVRYGEINPFNNREESVEVSPWSRPPLISRELHKLEEVMRRAAQNNASSIDAARQVEELGLSSVMGTMLNVANHMDLPVPSRGHSFNYSSSLPVRPTAPMTNNSLSRLDSRILRLVIDLMGREPSLEEIVRALQGEW</sequence>
<evidence type="ECO:0000313" key="3">
    <source>
        <dbReference type="WBParaSite" id="ACAC_0000044701-mRNA-1"/>
    </source>
</evidence>
<accession>A0A0K0CTL8</accession>